<proteinExistence type="evidence at transcript level"/>
<dbReference type="AlphaFoldDB" id="A0A6F9DBY8"/>
<dbReference type="PROSITE" id="PS50076">
    <property type="entry name" value="DNAJ_2"/>
    <property type="match status" value="1"/>
</dbReference>
<evidence type="ECO:0000256" key="1">
    <source>
        <dbReference type="SAM" id="Phobius"/>
    </source>
</evidence>
<dbReference type="Gene3D" id="1.10.287.110">
    <property type="entry name" value="DnaJ domain"/>
    <property type="match status" value="1"/>
</dbReference>
<evidence type="ECO:0000313" key="3">
    <source>
        <dbReference type="EMBL" id="CAB3238862.1"/>
    </source>
</evidence>
<dbReference type="Pfam" id="PF00226">
    <property type="entry name" value="DnaJ"/>
    <property type="match status" value="1"/>
</dbReference>
<dbReference type="CDD" id="cd06257">
    <property type="entry name" value="DnaJ"/>
    <property type="match status" value="1"/>
</dbReference>
<sequence length="307" mass="35460">MVISSTESKGDMHKSHKIVCKCWAVLLHTKPHGSDCFTKSLQALSKRQLYGVSLKRTEILIFGSEKTARWFSSAVESKNYYDVLGIRKESTLKEIKSAFYEKSKLLHPDTNVDAGDAHIQAFIELKSAYEILSCNPTRAEYDNYLTSLEKSKLSFDEWKLTYKTDHRSTVGKQYKSEHDSQWHEGSDMQWKDFTIWDLCLVLILIGMVVFVIRTEDKLKHIRHFRTKMHESKYDQRAINHLVLPAHIRKGAEHKESLKTSEPTEEKVFDEIRRTGQVSDDAIQALKDTKDNCSDKNGATKINLQTWS</sequence>
<keyword evidence="1" id="KW-0812">Transmembrane</keyword>
<feature type="domain" description="J" evidence="2">
    <location>
        <begin position="79"/>
        <end position="145"/>
    </location>
</feature>
<evidence type="ECO:0000259" key="2">
    <source>
        <dbReference type="PROSITE" id="PS50076"/>
    </source>
</evidence>
<dbReference type="SMART" id="SM00271">
    <property type="entry name" value="DnaJ"/>
    <property type="match status" value="1"/>
</dbReference>
<dbReference type="InterPro" id="IPR001623">
    <property type="entry name" value="DnaJ_domain"/>
</dbReference>
<accession>A0A6F9DBY8</accession>
<gene>
    <name evidence="3" type="primary">Dnajc18</name>
</gene>
<dbReference type="InterPro" id="IPR036869">
    <property type="entry name" value="J_dom_sf"/>
</dbReference>
<protein>
    <submittedName>
        <fullName evidence="3">DnaJ homolog subfamily C member 18-like</fullName>
    </submittedName>
</protein>
<dbReference type="InterPro" id="IPR052763">
    <property type="entry name" value="DnaJ_C4"/>
</dbReference>
<dbReference type="SUPFAM" id="SSF46565">
    <property type="entry name" value="Chaperone J-domain"/>
    <property type="match status" value="1"/>
</dbReference>
<keyword evidence="1" id="KW-0472">Membrane</keyword>
<dbReference type="EMBL" id="LR784591">
    <property type="protein sequence ID" value="CAB3238862.1"/>
    <property type="molecule type" value="mRNA"/>
</dbReference>
<dbReference type="PRINTS" id="PR00625">
    <property type="entry name" value="JDOMAIN"/>
</dbReference>
<feature type="transmembrane region" description="Helical" evidence="1">
    <location>
        <begin position="193"/>
        <end position="212"/>
    </location>
</feature>
<organism evidence="3">
    <name type="scientific">Phallusia mammillata</name>
    <dbReference type="NCBI Taxonomy" id="59560"/>
    <lineage>
        <taxon>Eukaryota</taxon>
        <taxon>Metazoa</taxon>
        <taxon>Chordata</taxon>
        <taxon>Tunicata</taxon>
        <taxon>Ascidiacea</taxon>
        <taxon>Phlebobranchia</taxon>
        <taxon>Ascidiidae</taxon>
        <taxon>Phallusia</taxon>
    </lineage>
</organism>
<reference evidence="3" key="1">
    <citation type="submission" date="2020-04" db="EMBL/GenBank/DDBJ databases">
        <authorList>
            <person name="Neveu A P."/>
        </authorList>
    </citation>
    <scope>NUCLEOTIDE SEQUENCE</scope>
    <source>
        <tissue evidence="3">Whole embryo</tissue>
    </source>
</reference>
<name>A0A6F9DBY8_9ASCI</name>
<keyword evidence="1" id="KW-1133">Transmembrane helix</keyword>
<dbReference type="PANTHER" id="PTHR44825:SF1">
    <property type="entry name" value="DNAJ HOMOLOG SUBFAMILY C MEMBER 4"/>
    <property type="match status" value="1"/>
</dbReference>
<dbReference type="PANTHER" id="PTHR44825">
    <property type="match status" value="1"/>
</dbReference>